<keyword evidence="4 7" id="KW-0812">Transmembrane</keyword>
<dbReference type="PROSITE" id="PS50850">
    <property type="entry name" value="MFS"/>
    <property type="match status" value="1"/>
</dbReference>
<dbReference type="InterPro" id="IPR010290">
    <property type="entry name" value="TM_effector"/>
</dbReference>
<dbReference type="CDD" id="cd06173">
    <property type="entry name" value="MFS_MefA_like"/>
    <property type="match status" value="1"/>
</dbReference>
<gene>
    <name evidence="9" type="ORF">QTN47_18640</name>
</gene>
<dbReference type="RefSeq" id="WP_369330940.1">
    <property type="nucleotide sequence ID" value="NZ_JAULBC010000006.1"/>
</dbReference>
<feature type="transmembrane region" description="Helical" evidence="7">
    <location>
        <begin position="83"/>
        <end position="101"/>
    </location>
</feature>
<dbReference type="SUPFAM" id="SSF103473">
    <property type="entry name" value="MFS general substrate transporter"/>
    <property type="match status" value="1"/>
</dbReference>
<evidence type="ECO:0000256" key="1">
    <source>
        <dbReference type="ARBA" id="ARBA00004651"/>
    </source>
</evidence>
<evidence type="ECO:0000259" key="8">
    <source>
        <dbReference type="PROSITE" id="PS50850"/>
    </source>
</evidence>
<dbReference type="PANTHER" id="PTHR23513">
    <property type="entry name" value="INTEGRAL MEMBRANE EFFLUX PROTEIN-RELATED"/>
    <property type="match status" value="1"/>
</dbReference>
<dbReference type="Pfam" id="PF05977">
    <property type="entry name" value="MFS_3"/>
    <property type="match status" value="1"/>
</dbReference>
<keyword evidence="3" id="KW-1003">Cell membrane</keyword>
<evidence type="ECO:0000256" key="7">
    <source>
        <dbReference type="SAM" id="Phobius"/>
    </source>
</evidence>
<feature type="transmembrane region" description="Helical" evidence="7">
    <location>
        <begin position="377"/>
        <end position="398"/>
    </location>
</feature>
<feature type="transmembrane region" description="Helical" evidence="7">
    <location>
        <begin position="50"/>
        <end position="71"/>
    </location>
</feature>
<comment type="subcellular location">
    <subcellularLocation>
        <location evidence="1">Cell membrane</location>
        <topology evidence="1">Multi-pass membrane protein</topology>
    </subcellularLocation>
</comment>
<dbReference type="EMBL" id="JAULBC010000006">
    <property type="protein sequence ID" value="MEX6689533.1"/>
    <property type="molecule type" value="Genomic_DNA"/>
</dbReference>
<keyword evidence="2" id="KW-0813">Transport</keyword>
<keyword evidence="10" id="KW-1185">Reference proteome</keyword>
<dbReference type="InterPro" id="IPR036259">
    <property type="entry name" value="MFS_trans_sf"/>
</dbReference>
<feature type="transmembrane region" description="Helical" evidence="7">
    <location>
        <begin position="107"/>
        <end position="125"/>
    </location>
</feature>
<reference evidence="9 10" key="1">
    <citation type="submission" date="2023-07" db="EMBL/GenBank/DDBJ databases">
        <authorList>
            <person name="Lian W.-H."/>
        </authorList>
    </citation>
    <scope>NUCLEOTIDE SEQUENCE [LARGE SCALE GENOMIC DNA]</scope>
    <source>
        <strain evidence="9 10">SYSU DXS3180</strain>
    </source>
</reference>
<evidence type="ECO:0000256" key="2">
    <source>
        <dbReference type="ARBA" id="ARBA00022448"/>
    </source>
</evidence>
<dbReference type="InterPro" id="IPR020846">
    <property type="entry name" value="MFS_dom"/>
</dbReference>
<feature type="transmembrane region" description="Helical" evidence="7">
    <location>
        <begin position="351"/>
        <end position="371"/>
    </location>
</feature>
<name>A0ABV3ZI89_9BACT</name>
<dbReference type="Proteomes" id="UP001560573">
    <property type="component" value="Unassembled WGS sequence"/>
</dbReference>
<evidence type="ECO:0000313" key="10">
    <source>
        <dbReference type="Proteomes" id="UP001560573"/>
    </source>
</evidence>
<dbReference type="PANTHER" id="PTHR23513:SF11">
    <property type="entry name" value="STAPHYLOFERRIN A TRANSPORTER"/>
    <property type="match status" value="1"/>
</dbReference>
<keyword evidence="6 7" id="KW-0472">Membrane</keyword>
<organism evidence="9 10">
    <name type="scientific">Danxiaibacter flavus</name>
    <dbReference type="NCBI Taxonomy" id="3049108"/>
    <lineage>
        <taxon>Bacteria</taxon>
        <taxon>Pseudomonadati</taxon>
        <taxon>Bacteroidota</taxon>
        <taxon>Chitinophagia</taxon>
        <taxon>Chitinophagales</taxon>
        <taxon>Chitinophagaceae</taxon>
        <taxon>Danxiaibacter</taxon>
    </lineage>
</organism>
<feature type="transmembrane region" description="Helical" evidence="7">
    <location>
        <begin position="317"/>
        <end position="339"/>
    </location>
</feature>
<feature type="domain" description="Major facilitator superfamily (MFS) profile" evidence="8">
    <location>
        <begin position="12"/>
        <end position="405"/>
    </location>
</feature>
<keyword evidence="5 7" id="KW-1133">Transmembrane helix</keyword>
<feature type="transmembrane region" description="Helical" evidence="7">
    <location>
        <begin position="217"/>
        <end position="242"/>
    </location>
</feature>
<dbReference type="Gene3D" id="1.20.1250.20">
    <property type="entry name" value="MFS general substrate transporter like domains"/>
    <property type="match status" value="1"/>
</dbReference>
<feature type="transmembrane region" description="Helical" evidence="7">
    <location>
        <begin position="293"/>
        <end position="311"/>
    </location>
</feature>
<protein>
    <submittedName>
        <fullName evidence="9">MFS transporter</fullName>
    </submittedName>
</protein>
<evidence type="ECO:0000256" key="3">
    <source>
        <dbReference type="ARBA" id="ARBA00022475"/>
    </source>
</evidence>
<proteinExistence type="predicted"/>
<feature type="transmembrane region" description="Helical" evidence="7">
    <location>
        <begin position="168"/>
        <end position="196"/>
    </location>
</feature>
<evidence type="ECO:0000256" key="4">
    <source>
        <dbReference type="ARBA" id="ARBA00022692"/>
    </source>
</evidence>
<evidence type="ECO:0000256" key="6">
    <source>
        <dbReference type="ARBA" id="ARBA00023136"/>
    </source>
</evidence>
<sequence>MTNNEKHGAFRAFRNRNYTLFFCGQSVSQIGTWMQRTAVSWVVYSLTHSAFMLGLSVFAQQFPSFLLSLYGGIVSDRYSRYKILLVTQTASMIQAVLLAALVLTQHYSVWGILSLSVVLGIINAFDTPARQPMVHDMVNDKNDIANALALNSAMVNIARLTGPALSGIILQSFGAGVCFALNALSFLAVLASLLLMRLPKFTPPQSKKKVFTELAEGFSYLKQTPAIGLALLIIMLLGLLVLPYDTLMPVFAKTVFKGNAGTFGYITSFVGLGAIAGSMLLASLKKGTDLRKVLIGSIAVLGTGLILFSRINTFHVAIPFCIIIGFASLMPMTAGITIVQTESAPHMRGRVMSYVALGYFGMLPFGSLLTGTISQKISAPATMLLQGIIAIVISFIFWRLHKTNKKRQKDVIETEQAEATVIASIDKPMSMS</sequence>
<accession>A0ABV3ZI89</accession>
<evidence type="ECO:0000256" key="5">
    <source>
        <dbReference type="ARBA" id="ARBA00022989"/>
    </source>
</evidence>
<evidence type="ECO:0000313" key="9">
    <source>
        <dbReference type="EMBL" id="MEX6689533.1"/>
    </source>
</evidence>
<feature type="transmembrane region" description="Helical" evidence="7">
    <location>
        <begin position="262"/>
        <end position="281"/>
    </location>
</feature>
<comment type="caution">
    <text evidence="9">The sequence shown here is derived from an EMBL/GenBank/DDBJ whole genome shotgun (WGS) entry which is preliminary data.</text>
</comment>